<evidence type="ECO:0000313" key="9">
    <source>
        <dbReference type="Proteomes" id="UP000009046"/>
    </source>
</evidence>
<feature type="compositionally biased region" description="Low complexity" evidence="5">
    <location>
        <begin position="278"/>
        <end position="288"/>
    </location>
</feature>
<keyword evidence="2" id="KW-0732">Signal</keyword>
<feature type="domain" description="Spaetzle" evidence="6">
    <location>
        <begin position="318"/>
        <end position="408"/>
    </location>
</feature>
<dbReference type="FunFam" id="2.10.90.10:FF:000018">
    <property type="entry name" value="Spatzle 4"/>
    <property type="match status" value="1"/>
</dbReference>
<dbReference type="CTD" id="8240136"/>
<feature type="region of interest" description="Disordered" evidence="5">
    <location>
        <begin position="58"/>
        <end position="87"/>
    </location>
</feature>
<dbReference type="GO" id="GO:0005615">
    <property type="term" value="C:extracellular space"/>
    <property type="evidence" value="ECO:0007669"/>
    <property type="project" value="UniProtKB-ARBA"/>
</dbReference>
<dbReference type="EnsemblMetazoa" id="PHUM190080-RA">
    <property type="protein sequence ID" value="PHUM190080-PA"/>
    <property type="gene ID" value="PHUM190080"/>
</dbReference>
<comment type="subunit">
    <text evidence="1">Homodimer; disulfide-linked.</text>
</comment>
<dbReference type="EMBL" id="AAZO01002206">
    <property type="status" value="NOT_ANNOTATED_CDS"/>
    <property type="molecule type" value="Genomic_DNA"/>
</dbReference>
<evidence type="ECO:0000313" key="8">
    <source>
        <dbReference type="EnsemblMetazoa" id="PHUM190080-PA"/>
    </source>
</evidence>
<dbReference type="AlphaFoldDB" id="E0VGQ2"/>
<evidence type="ECO:0000256" key="5">
    <source>
        <dbReference type="SAM" id="MobiDB-lite"/>
    </source>
</evidence>
<feature type="region of interest" description="Disordered" evidence="5">
    <location>
        <begin position="116"/>
        <end position="139"/>
    </location>
</feature>
<reference evidence="7" key="2">
    <citation type="submission" date="2007-04" db="EMBL/GenBank/DDBJ databases">
        <title>The genome of the human body louse.</title>
        <authorList>
            <consortium name="The Human Body Louse Genome Consortium"/>
            <person name="Kirkness E."/>
            <person name="Walenz B."/>
            <person name="Hass B."/>
            <person name="Bruggner R."/>
            <person name="Strausberg R."/>
        </authorList>
    </citation>
    <scope>NUCLEOTIDE SEQUENCE</scope>
    <source>
        <strain evidence="7">USDA</strain>
    </source>
</reference>
<dbReference type="GO" id="GO:0021556">
    <property type="term" value="P:central nervous system formation"/>
    <property type="evidence" value="ECO:0007669"/>
    <property type="project" value="TreeGrafter"/>
</dbReference>
<organism>
    <name type="scientific">Pediculus humanus subsp. corporis</name>
    <name type="common">Body louse</name>
    <dbReference type="NCBI Taxonomy" id="121224"/>
    <lineage>
        <taxon>Eukaryota</taxon>
        <taxon>Metazoa</taxon>
        <taxon>Ecdysozoa</taxon>
        <taxon>Arthropoda</taxon>
        <taxon>Hexapoda</taxon>
        <taxon>Insecta</taxon>
        <taxon>Pterygota</taxon>
        <taxon>Neoptera</taxon>
        <taxon>Paraneoptera</taxon>
        <taxon>Psocodea</taxon>
        <taxon>Troctomorpha</taxon>
        <taxon>Phthiraptera</taxon>
        <taxon>Anoplura</taxon>
        <taxon>Pediculidae</taxon>
        <taxon>Pediculus</taxon>
    </lineage>
</organism>
<feature type="compositionally biased region" description="Low complexity" evidence="5">
    <location>
        <begin position="118"/>
        <end position="139"/>
    </location>
</feature>
<dbReference type="InterPro" id="IPR052444">
    <property type="entry name" value="Spz/Toll_ligand-like"/>
</dbReference>
<proteinExistence type="predicted"/>
<evidence type="ECO:0000256" key="2">
    <source>
        <dbReference type="ARBA" id="ARBA00022729"/>
    </source>
</evidence>
<dbReference type="Pfam" id="PF16077">
    <property type="entry name" value="Spaetzle"/>
    <property type="match status" value="1"/>
</dbReference>
<dbReference type="eggNOG" id="ENOG502R7GT">
    <property type="taxonomic scope" value="Eukaryota"/>
</dbReference>
<feature type="region of interest" description="Disordered" evidence="5">
    <location>
        <begin position="278"/>
        <end position="310"/>
    </location>
</feature>
<dbReference type="InParanoid" id="E0VGQ2"/>
<evidence type="ECO:0000313" key="7">
    <source>
        <dbReference type="EMBL" id="EEB12558.1"/>
    </source>
</evidence>
<evidence type="ECO:0000259" key="6">
    <source>
        <dbReference type="Pfam" id="PF16077"/>
    </source>
</evidence>
<dbReference type="Gene3D" id="2.10.90.10">
    <property type="entry name" value="Cystine-knot cytokines"/>
    <property type="match status" value="1"/>
</dbReference>
<sequence>MYGDERHISVLRAELESNDVEFFTSPKIKDEFRRRYSKDMDGTKEFVKMFIHNSESRKFVDNSNGEQTGGGGKLEKNQKSISDGETSNNNVLYKTELKNLKTDNFKPEMGNKIFYKNPSSTTTTTSTTTSTTTTSTTTTTTVSPSTVADATYGTFTSDGLLLNNNTTETGNYTFLSQTEPTTQPVASRTETIQFNLTGTTIANETTNDDNDYDVETDEPFTTTTTVGNVDDVTTTESYFEVEEEAEEEEVIEEEEEVKIQKDKSENFKEIVEKIETIKQQQTTTTKKPVPLPSPPPQQPQPQPQQQPSSPMIRLKGINACPVKEEVVAPFWANNTRGEVLALLNLYPFEQYVHWEKCTYEHKQMFCREGCRCEQQYRLHRLLAYDPNNECRGIFSDWFRFPSCCVCKCYDLPMEFRLTSRSPRYQIIKEPEKMDDVKP</sequence>
<reference evidence="8" key="3">
    <citation type="submission" date="2021-02" db="UniProtKB">
        <authorList>
            <consortium name="EnsemblMetazoa"/>
        </authorList>
    </citation>
    <scope>IDENTIFICATION</scope>
    <source>
        <strain evidence="8">USDA</strain>
    </source>
</reference>
<dbReference type="HOGENOM" id="CLU_533434_0_0_1"/>
<dbReference type="KEGG" id="phu:Phum_PHUM190080"/>
<dbReference type="GO" id="GO:0008083">
    <property type="term" value="F:growth factor activity"/>
    <property type="evidence" value="ECO:0007669"/>
    <property type="project" value="TreeGrafter"/>
</dbReference>
<dbReference type="GO" id="GO:0045087">
    <property type="term" value="P:innate immune response"/>
    <property type="evidence" value="ECO:0007669"/>
    <property type="project" value="TreeGrafter"/>
</dbReference>
<dbReference type="PANTHER" id="PTHR23199">
    <property type="entry name" value="NEUROTROPHIN 1-RELATED"/>
    <property type="match status" value="1"/>
</dbReference>
<dbReference type="RefSeq" id="XP_002425296.1">
    <property type="nucleotide sequence ID" value="XM_002425251.1"/>
</dbReference>
<dbReference type="GeneID" id="8240136"/>
<dbReference type="VEuPathDB" id="VectorBase:PHUM190080"/>
<dbReference type="PANTHER" id="PTHR23199:SF5">
    <property type="entry name" value="PROTEIN SPAETZLE 4"/>
    <property type="match status" value="1"/>
</dbReference>
<dbReference type="OrthoDB" id="6594799at2759"/>
<dbReference type="GO" id="GO:0005121">
    <property type="term" value="F:Toll binding"/>
    <property type="evidence" value="ECO:0007669"/>
    <property type="project" value="TreeGrafter"/>
</dbReference>
<accession>E0VGQ2</accession>
<dbReference type="InterPro" id="IPR029034">
    <property type="entry name" value="Cystine-knot_cytokine"/>
</dbReference>
<protein>
    <recommendedName>
        <fullName evidence="6">Spaetzle domain-containing protein</fullName>
    </recommendedName>
</protein>
<dbReference type="SUPFAM" id="SSF57501">
    <property type="entry name" value="Cystine-knot cytokines"/>
    <property type="match status" value="1"/>
</dbReference>
<keyword evidence="9" id="KW-1185">Reference proteome</keyword>
<evidence type="ECO:0000256" key="1">
    <source>
        <dbReference type="ARBA" id="ARBA00011748"/>
    </source>
</evidence>
<keyword evidence="4" id="KW-0325">Glycoprotein</keyword>
<reference evidence="7" key="1">
    <citation type="submission" date="2007-04" db="EMBL/GenBank/DDBJ databases">
        <title>Annotation of Pediculus humanus corporis strain USDA.</title>
        <authorList>
            <person name="Kirkness E."/>
            <person name="Hannick L."/>
            <person name="Hass B."/>
            <person name="Bruggner R."/>
            <person name="Lawson D."/>
            <person name="Bidwell S."/>
            <person name="Joardar V."/>
            <person name="Caler E."/>
            <person name="Walenz B."/>
            <person name="Inman J."/>
            <person name="Schobel S."/>
            <person name="Galinsky K."/>
            <person name="Amedeo P."/>
            <person name="Strausberg R."/>
        </authorList>
    </citation>
    <scope>NUCLEOTIDE SEQUENCE</scope>
    <source>
        <strain evidence="7">USDA</strain>
    </source>
</reference>
<gene>
    <name evidence="8" type="primary">8240136</name>
    <name evidence="7" type="ORF">Phum_PHUM190080</name>
</gene>
<dbReference type="STRING" id="121224.E0VGQ2"/>
<name>E0VGQ2_PEDHC</name>
<dbReference type="EMBL" id="DS235150">
    <property type="protein sequence ID" value="EEB12558.1"/>
    <property type="molecule type" value="Genomic_DNA"/>
</dbReference>
<dbReference type="InterPro" id="IPR032104">
    <property type="entry name" value="Spaetzle"/>
</dbReference>
<evidence type="ECO:0000256" key="3">
    <source>
        <dbReference type="ARBA" id="ARBA00023157"/>
    </source>
</evidence>
<keyword evidence="3" id="KW-1015">Disulfide bond</keyword>
<dbReference type="Proteomes" id="UP000009046">
    <property type="component" value="Unassembled WGS sequence"/>
</dbReference>
<evidence type="ECO:0000256" key="4">
    <source>
        <dbReference type="ARBA" id="ARBA00023180"/>
    </source>
</evidence>
<feature type="compositionally biased region" description="Pro residues" evidence="5">
    <location>
        <begin position="289"/>
        <end position="304"/>
    </location>
</feature>